<reference evidence="2 3" key="2">
    <citation type="submission" date="2024-02" db="EMBL/GenBank/DDBJ databases">
        <title>The Genome Sequence of Enterococcus sp. DIV0159.</title>
        <authorList>
            <person name="Earl A."/>
            <person name="Manson A."/>
            <person name="Gilmore M."/>
            <person name="Sanders J."/>
            <person name="Shea T."/>
            <person name="Howe W."/>
            <person name="Livny J."/>
            <person name="Cuomo C."/>
            <person name="Neafsey D."/>
            <person name="Birren B."/>
        </authorList>
    </citation>
    <scope>NUCLEOTIDE SEQUENCE [LARGE SCALE GENOMIC DNA]</scope>
    <source>
        <strain evidence="2 3">665A</strain>
    </source>
</reference>
<name>A0ABV0EJZ4_9ENTE</name>
<keyword evidence="3" id="KW-1185">Reference proteome</keyword>
<dbReference type="PANTHER" id="PTHR30354:SF7">
    <property type="entry name" value="BLL7963 PROTEIN"/>
    <property type="match status" value="1"/>
</dbReference>
<dbReference type="InterPro" id="IPR003474">
    <property type="entry name" value="Glcn_transporter"/>
</dbReference>
<feature type="transmembrane region" description="Helical" evidence="1">
    <location>
        <begin position="240"/>
        <end position="262"/>
    </location>
</feature>
<accession>A0ABV0EJZ4</accession>
<feature type="transmembrane region" description="Helical" evidence="1">
    <location>
        <begin position="421"/>
        <end position="443"/>
    </location>
</feature>
<keyword evidence="1" id="KW-1133">Transmembrane helix</keyword>
<evidence type="ECO:0008006" key="4">
    <source>
        <dbReference type="Google" id="ProtNLM"/>
    </source>
</evidence>
<sequence>MNLLASFGVLLGVVAIIYFSLKEISILVAAPLATAIVVLLNSMPLIESLLGNGANNYMGALSTYILNYFSIFLLGSILAKLMESSGATISIAEFILQKVGYDNPYRVLIAIALISGILTYGGISLFVVMFAVLPLARSLFKKLDLAWNLIQVPLWLGIATITMTVLPGTPAIQNVIPIQYLDTSLTAASIPSLLGSLGCVIFGLFYMKRCLNRSLAAGENYSTYTTGAGEQTVEKNLPPFMVSITPLLLLIIIAIGGSVFGNDLVKKNIIYVAMLAGILSALLLFYRYIENKISAVSVGASGAIGPIFSTASAVAFGAVVMIAPGFEIFSELILNIPGNPLISLTVLTSTMSAITGSSSGALGIVMPNFAQYYLDKGVNPEMIHRVAAVASNILTIVPQSGVLLTFLSLTGLNHKTGFKQTFITVAGGTLIAEIIIIAVGSFIY</sequence>
<feature type="transmembrane region" description="Helical" evidence="1">
    <location>
        <begin position="298"/>
        <end position="322"/>
    </location>
</feature>
<protein>
    <recommendedName>
        <fullName evidence="4">GntP family permease</fullName>
    </recommendedName>
</protein>
<feature type="transmembrane region" description="Helical" evidence="1">
    <location>
        <begin position="25"/>
        <end position="46"/>
    </location>
</feature>
<evidence type="ECO:0000256" key="1">
    <source>
        <dbReference type="SAM" id="Phobius"/>
    </source>
</evidence>
<dbReference type="Proteomes" id="UP000664357">
    <property type="component" value="Unassembled WGS sequence"/>
</dbReference>
<feature type="transmembrane region" description="Helical" evidence="1">
    <location>
        <begin position="145"/>
        <end position="166"/>
    </location>
</feature>
<feature type="transmembrane region" description="Helical" evidence="1">
    <location>
        <begin position="186"/>
        <end position="206"/>
    </location>
</feature>
<dbReference type="Pfam" id="PF02447">
    <property type="entry name" value="GntP_permease"/>
    <property type="match status" value="1"/>
</dbReference>
<organism evidence="2 3">
    <name type="scientific">Candidatus Enterococcus ferrettii</name>
    <dbReference type="NCBI Taxonomy" id="2815324"/>
    <lineage>
        <taxon>Bacteria</taxon>
        <taxon>Bacillati</taxon>
        <taxon>Bacillota</taxon>
        <taxon>Bacilli</taxon>
        <taxon>Lactobacillales</taxon>
        <taxon>Enterococcaceae</taxon>
        <taxon>Enterococcus</taxon>
    </lineage>
</organism>
<reference evidence="2 3" key="1">
    <citation type="submission" date="2021-03" db="EMBL/GenBank/DDBJ databases">
        <authorList>
            <person name="Gilmore M.S."/>
            <person name="Schwartzman J."/>
            <person name="Van Tyne D."/>
            <person name="Martin M."/>
            <person name="Earl A.M."/>
            <person name="Manson A.L."/>
            <person name="Straub T."/>
            <person name="Salamzade R."/>
            <person name="Saavedra J."/>
            <person name="Lebreton F."/>
            <person name="Prichula J."/>
            <person name="Schaufler K."/>
            <person name="Gaca A."/>
            <person name="Sgardioli B."/>
            <person name="Wagenaar J."/>
            <person name="Strong T."/>
        </authorList>
    </citation>
    <scope>NUCLEOTIDE SEQUENCE [LARGE SCALE GENOMIC DNA]</scope>
    <source>
        <strain evidence="2 3">665A</strain>
    </source>
</reference>
<evidence type="ECO:0000313" key="2">
    <source>
        <dbReference type="EMBL" id="MEO1768960.1"/>
    </source>
</evidence>
<feature type="transmembrane region" description="Helical" evidence="1">
    <location>
        <begin position="58"/>
        <end position="79"/>
    </location>
</feature>
<dbReference type="PANTHER" id="PTHR30354">
    <property type="entry name" value="GNT FAMILY GLUCONATE TRANSPORTER"/>
    <property type="match status" value="1"/>
</dbReference>
<keyword evidence="1" id="KW-0812">Transmembrane</keyword>
<feature type="transmembrane region" description="Helical" evidence="1">
    <location>
        <begin position="268"/>
        <end position="286"/>
    </location>
</feature>
<feature type="transmembrane region" description="Helical" evidence="1">
    <location>
        <begin position="107"/>
        <end position="133"/>
    </location>
</feature>
<proteinExistence type="predicted"/>
<keyword evidence="1" id="KW-0472">Membrane</keyword>
<comment type="caution">
    <text evidence="2">The sequence shown here is derived from an EMBL/GenBank/DDBJ whole genome shotgun (WGS) entry which is preliminary data.</text>
</comment>
<gene>
    <name evidence="2" type="ORF">JZO67_000899</name>
</gene>
<feature type="transmembrane region" description="Helical" evidence="1">
    <location>
        <begin position="386"/>
        <end position="409"/>
    </location>
</feature>
<dbReference type="RefSeq" id="WP_207700717.1">
    <property type="nucleotide sequence ID" value="NZ_JAFREL020000001.1"/>
</dbReference>
<evidence type="ECO:0000313" key="3">
    <source>
        <dbReference type="Proteomes" id="UP000664357"/>
    </source>
</evidence>
<dbReference type="EMBL" id="JAFREL020000001">
    <property type="protein sequence ID" value="MEO1768960.1"/>
    <property type="molecule type" value="Genomic_DNA"/>
</dbReference>